<sequence>MRLVSARSVDIEKGRVRNENEYKLLAQNGNTGYGLGKFNESFLIATNESA</sequence>
<accession>A0AA87C1Z8</accession>
<dbReference type="Proteomes" id="UP000041625">
    <property type="component" value="Unassembled WGS sequence"/>
</dbReference>
<name>A0AA87C1Z8_9VIBR</name>
<dbReference type="AlphaFoldDB" id="A0AA87C1Z8"/>
<evidence type="ECO:0000313" key="1">
    <source>
        <dbReference type="EMBL" id="CDT75441.1"/>
    </source>
</evidence>
<keyword evidence="2" id="KW-1185">Reference proteome</keyword>
<evidence type="ECO:0000313" key="2">
    <source>
        <dbReference type="Proteomes" id="UP000041625"/>
    </source>
</evidence>
<dbReference type="EMBL" id="CCKJ01000037">
    <property type="protein sequence ID" value="CDT75441.1"/>
    <property type="molecule type" value="Genomic_DNA"/>
</dbReference>
<proteinExistence type="predicted"/>
<comment type="caution">
    <text evidence="1">The sequence shown here is derived from an EMBL/GenBank/DDBJ whole genome shotgun (WGS) entry which is preliminary data.</text>
</comment>
<gene>
    <name evidence="1" type="ORF">VCR31J2_1310166</name>
</gene>
<organism evidence="1 2">
    <name type="scientific">Vibrio coralliirubri</name>
    <dbReference type="NCBI Taxonomy" id="1516159"/>
    <lineage>
        <taxon>Bacteria</taxon>
        <taxon>Pseudomonadati</taxon>
        <taxon>Pseudomonadota</taxon>
        <taxon>Gammaproteobacteria</taxon>
        <taxon>Vibrionales</taxon>
        <taxon>Vibrionaceae</taxon>
        <taxon>Vibrio</taxon>
    </lineage>
</organism>
<protein>
    <submittedName>
        <fullName evidence="1">Uncharacterized protein</fullName>
    </submittedName>
</protein>
<reference evidence="1 2" key="1">
    <citation type="submission" date="2014-06" db="EMBL/GenBank/DDBJ databases">
        <authorList>
            <person name="Le Roux F."/>
        </authorList>
    </citation>
    <scope>NUCLEOTIDE SEQUENCE [LARGE SCALE GENOMIC DNA]</scope>
    <source>
        <strain evidence="1 2">J2-31</strain>
    </source>
</reference>